<evidence type="ECO:0000313" key="1">
    <source>
        <dbReference type="EMBL" id="CUS43729.1"/>
    </source>
</evidence>
<accession>A0A160TKA9</accession>
<gene>
    <name evidence="1" type="ORF">MGWOODY_Smn1813</name>
</gene>
<proteinExistence type="predicted"/>
<sequence>MHRFVAALLAAASCAGVAQAQTSPPVEAGEVLTLDSALAQAGVSSPQAEAAAAGIRAAEAGRTVAGLRPNPSVSAQSENVVGSGPYRGFDQAETTVTFSMPLELGGKRGARIGVADARIGRAELEAAITRADVRLRVTQAYIEAVAADRRLTIARDQLRIANESLRVARDRVMVGESSPIDEQRTSVAQINAQTGLERAERGFQVARDNLALLLGQPLAGTFDQAWFDRVRAVGPDVRPTADGTLAYAAARADLLIADANVRLARSQRVPDLTLSAGARRLSATGDTAAVLGISVPLPFFNNGRASVSQANAERNQAGARQRAVKLDAEQDIAIVQRDRDNAAASVRASGPALAAAMEAARIARLGYGQGKFDQLVLLDAERTLAETRNAAVDALAQYHDAEARLARLIAPAPASSGDNQ</sequence>
<dbReference type="InterPro" id="IPR003423">
    <property type="entry name" value="OMP_efflux"/>
</dbReference>
<dbReference type="SUPFAM" id="SSF56954">
    <property type="entry name" value="Outer membrane efflux proteins (OEP)"/>
    <property type="match status" value="1"/>
</dbReference>
<protein>
    <submittedName>
        <fullName evidence="1">Heavy metal RND efflux outer membrane protein,CzcC family</fullName>
    </submittedName>
</protein>
<dbReference type="AlphaFoldDB" id="A0A160TKA9"/>
<name>A0A160TKA9_9ZZZZ</name>
<dbReference type="InterPro" id="IPR010131">
    <property type="entry name" value="MdtP/NodT-like"/>
</dbReference>
<dbReference type="EMBL" id="CZQE01000079">
    <property type="protein sequence ID" value="CUS43729.1"/>
    <property type="molecule type" value="Genomic_DNA"/>
</dbReference>
<dbReference type="Pfam" id="PF02321">
    <property type="entry name" value="OEP"/>
    <property type="match status" value="2"/>
</dbReference>
<dbReference type="GO" id="GO:0015562">
    <property type="term" value="F:efflux transmembrane transporter activity"/>
    <property type="evidence" value="ECO:0007669"/>
    <property type="project" value="InterPro"/>
</dbReference>
<organism evidence="1">
    <name type="scientific">hydrothermal vent metagenome</name>
    <dbReference type="NCBI Taxonomy" id="652676"/>
    <lineage>
        <taxon>unclassified sequences</taxon>
        <taxon>metagenomes</taxon>
        <taxon>ecological metagenomes</taxon>
    </lineage>
</organism>
<reference evidence="1" key="1">
    <citation type="submission" date="2015-10" db="EMBL/GenBank/DDBJ databases">
        <authorList>
            <person name="Gilbert D.G."/>
        </authorList>
    </citation>
    <scope>NUCLEOTIDE SEQUENCE</scope>
</reference>
<dbReference type="PANTHER" id="PTHR30203:SF24">
    <property type="entry name" value="BLR4935 PROTEIN"/>
    <property type="match status" value="1"/>
</dbReference>
<dbReference type="PANTHER" id="PTHR30203">
    <property type="entry name" value="OUTER MEMBRANE CATION EFFLUX PROTEIN"/>
    <property type="match status" value="1"/>
</dbReference>
<dbReference type="Gene3D" id="1.20.1600.10">
    <property type="entry name" value="Outer membrane efflux proteins (OEP)"/>
    <property type="match status" value="1"/>
</dbReference>